<dbReference type="Proteomes" id="UP000541770">
    <property type="component" value="Unassembled WGS sequence"/>
</dbReference>
<organism evidence="3 5">
    <name type="scientific">Pseudomonas mosselii</name>
    <dbReference type="NCBI Taxonomy" id="78327"/>
    <lineage>
        <taxon>Bacteria</taxon>
        <taxon>Pseudomonadati</taxon>
        <taxon>Pseudomonadota</taxon>
        <taxon>Gammaproteobacteria</taxon>
        <taxon>Pseudomonadales</taxon>
        <taxon>Pseudomonadaceae</taxon>
        <taxon>Pseudomonas</taxon>
    </lineage>
</organism>
<accession>A0A290HKE4</accession>
<dbReference type="Proteomes" id="UP000825591">
    <property type="component" value="Chromosome"/>
</dbReference>
<evidence type="ECO:0000313" key="6">
    <source>
        <dbReference type="Proteomes" id="UP000825591"/>
    </source>
</evidence>
<proteinExistence type="predicted"/>
<dbReference type="Pfam" id="PF13670">
    <property type="entry name" value="PepSY_2"/>
    <property type="match status" value="1"/>
</dbReference>
<dbReference type="KEGG" id="pmol:CLJ08_17065"/>
<sequence length="90" mass="10070">MRRSLIAITLLLGSAAAFAAEPKCTTADKGTWQDAEQFQAKLKDEGYKINKFKVTKGNCYEIYGFDKDGRKVEIYHDPVSGNAVKTEIHK</sequence>
<dbReference type="InterPro" id="IPR029068">
    <property type="entry name" value="Glyas_Bleomycin-R_OHBP_Dase"/>
</dbReference>
<dbReference type="AlphaFoldDB" id="A0A290HKE4"/>
<dbReference type="EMBL" id="JACGDE010000002">
    <property type="protein sequence ID" value="MBA6064002.1"/>
    <property type="molecule type" value="Genomic_DNA"/>
</dbReference>
<name>A0A290HKE4_9PSED</name>
<reference evidence="4 6" key="2">
    <citation type="submission" date="2021-08" db="EMBL/GenBank/DDBJ databases">
        <title>Bactericidal Effect of Pseudomonas oryziphila sp. nov., a novel Pseudomonas Species Against Xanthomonas oryzae Reduces Disease Severity of Bacterial Leaf Streak of Rice.</title>
        <authorList>
            <person name="Yang R."/>
            <person name="Li S."/>
            <person name="Li Y."/>
            <person name="Yan Y."/>
            <person name="Fang Y."/>
            <person name="Zou L."/>
            <person name="Chen G."/>
        </authorList>
    </citation>
    <scope>NUCLEOTIDE SEQUENCE [LARGE SCALE GENOMIC DNA]</scope>
    <source>
        <strain evidence="4 6">DSM 17497</strain>
    </source>
</reference>
<evidence type="ECO:0000259" key="2">
    <source>
        <dbReference type="Pfam" id="PF13670"/>
    </source>
</evidence>
<protein>
    <submittedName>
        <fullName evidence="3">PepSY domain-containing protein</fullName>
    </submittedName>
</protein>
<evidence type="ECO:0000313" key="4">
    <source>
        <dbReference type="EMBL" id="QZP27623.1"/>
    </source>
</evidence>
<dbReference type="EMBL" id="CP081966">
    <property type="protein sequence ID" value="QZP27623.1"/>
    <property type="molecule type" value="Genomic_DNA"/>
</dbReference>
<dbReference type="InterPro" id="IPR025711">
    <property type="entry name" value="PepSY"/>
</dbReference>
<dbReference type="GeneID" id="58770140"/>
<dbReference type="SUPFAM" id="SSF54593">
    <property type="entry name" value="Glyoxalase/Bleomycin resistance protein/Dihydroxybiphenyl dioxygenase"/>
    <property type="match status" value="1"/>
</dbReference>
<evidence type="ECO:0000313" key="5">
    <source>
        <dbReference type="Proteomes" id="UP000541770"/>
    </source>
</evidence>
<keyword evidence="1" id="KW-0732">Signal</keyword>
<evidence type="ECO:0000313" key="3">
    <source>
        <dbReference type="EMBL" id="MBA6064002.1"/>
    </source>
</evidence>
<feature type="domain" description="PepSY" evidence="2">
    <location>
        <begin position="5"/>
        <end position="87"/>
    </location>
</feature>
<dbReference type="RefSeq" id="WP_028689862.1">
    <property type="nucleotide sequence ID" value="NZ_BQIL01000016.1"/>
</dbReference>
<keyword evidence="6" id="KW-1185">Reference proteome</keyword>
<gene>
    <name evidence="3" type="ORF">H4C75_04430</name>
    <name evidence="4" type="ORF">K5H97_04540</name>
</gene>
<feature type="chain" id="PRO_5044572639" evidence="1">
    <location>
        <begin position="20"/>
        <end position="90"/>
    </location>
</feature>
<feature type="signal peptide" evidence="1">
    <location>
        <begin position="1"/>
        <end position="19"/>
    </location>
</feature>
<reference evidence="3 5" key="1">
    <citation type="submission" date="2020-07" db="EMBL/GenBank/DDBJ databases">
        <title>Diversity of carbapenemase encoding genes among Pseudomonas putida group clinical isolates in a tertiary Brazilian hospital.</title>
        <authorList>
            <person name="Alberto-Lei F."/>
            <person name="Nodari C.S."/>
            <person name="Streling A.P."/>
            <person name="Paulino J.T."/>
            <person name="Bessa-Neto F.O."/>
            <person name="Cayo R."/>
            <person name="Gales A.C."/>
        </authorList>
    </citation>
    <scope>NUCLEOTIDE SEQUENCE [LARGE SCALE GENOMIC DNA]</scope>
    <source>
        <strain evidence="3 5">14802</strain>
    </source>
</reference>
<dbReference type="Gene3D" id="3.10.180.10">
    <property type="entry name" value="2,3-Dihydroxybiphenyl 1,2-Dioxygenase, domain 1"/>
    <property type="match status" value="1"/>
</dbReference>
<evidence type="ECO:0000256" key="1">
    <source>
        <dbReference type="SAM" id="SignalP"/>
    </source>
</evidence>